<feature type="compositionally biased region" description="Basic and acidic residues" evidence="1">
    <location>
        <begin position="102"/>
        <end position="117"/>
    </location>
</feature>
<organism evidence="2 3">
    <name type="scientific">Tulasnella calospora MUT 4182</name>
    <dbReference type="NCBI Taxonomy" id="1051891"/>
    <lineage>
        <taxon>Eukaryota</taxon>
        <taxon>Fungi</taxon>
        <taxon>Dikarya</taxon>
        <taxon>Basidiomycota</taxon>
        <taxon>Agaricomycotina</taxon>
        <taxon>Agaricomycetes</taxon>
        <taxon>Cantharellales</taxon>
        <taxon>Tulasnellaceae</taxon>
        <taxon>Tulasnella</taxon>
    </lineage>
</organism>
<gene>
    <name evidence="2" type="ORF">M407DRAFT_9135</name>
</gene>
<feature type="compositionally biased region" description="Basic and acidic residues" evidence="1">
    <location>
        <begin position="39"/>
        <end position="58"/>
    </location>
</feature>
<dbReference type="OrthoDB" id="10460508at2759"/>
<accession>A0A0C3LRP8</accession>
<reference evidence="2 3" key="1">
    <citation type="submission" date="2014-04" db="EMBL/GenBank/DDBJ databases">
        <authorList>
            <consortium name="DOE Joint Genome Institute"/>
            <person name="Kuo A."/>
            <person name="Girlanda M."/>
            <person name="Perotto S."/>
            <person name="Kohler A."/>
            <person name="Nagy L.G."/>
            <person name="Floudas D."/>
            <person name="Copeland A."/>
            <person name="Barry K.W."/>
            <person name="Cichocki N."/>
            <person name="Veneault-Fourrey C."/>
            <person name="LaButti K."/>
            <person name="Lindquist E.A."/>
            <person name="Lipzen A."/>
            <person name="Lundell T."/>
            <person name="Morin E."/>
            <person name="Murat C."/>
            <person name="Sun H."/>
            <person name="Tunlid A."/>
            <person name="Henrissat B."/>
            <person name="Grigoriev I.V."/>
            <person name="Hibbett D.S."/>
            <person name="Martin F."/>
            <person name="Nordberg H.P."/>
            <person name="Cantor M.N."/>
            <person name="Hua S.X."/>
        </authorList>
    </citation>
    <scope>NUCLEOTIDE SEQUENCE [LARGE SCALE GENOMIC DNA]</scope>
    <source>
        <strain evidence="2 3">MUT 4182</strain>
    </source>
</reference>
<dbReference type="AlphaFoldDB" id="A0A0C3LRP8"/>
<feature type="region of interest" description="Disordered" evidence="1">
    <location>
        <begin position="1"/>
        <end position="117"/>
    </location>
</feature>
<dbReference type="Proteomes" id="UP000054248">
    <property type="component" value="Unassembled WGS sequence"/>
</dbReference>
<reference evidence="3" key="2">
    <citation type="submission" date="2015-01" db="EMBL/GenBank/DDBJ databases">
        <title>Evolutionary Origins and Diversification of the Mycorrhizal Mutualists.</title>
        <authorList>
            <consortium name="DOE Joint Genome Institute"/>
            <consortium name="Mycorrhizal Genomics Consortium"/>
            <person name="Kohler A."/>
            <person name="Kuo A."/>
            <person name="Nagy L.G."/>
            <person name="Floudas D."/>
            <person name="Copeland A."/>
            <person name="Barry K.W."/>
            <person name="Cichocki N."/>
            <person name="Veneault-Fourrey C."/>
            <person name="LaButti K."/>
            <person name="Lindquist E.A."/>
            <person name="Lipzen A."/>
            <person name="Lundell T."/>
            <person name="Morin E."/>
            <person name="Murat C."/>
            <person name="Riley R."/>
            <person name="Ohm R."/>
            <person name="Sun H."/>
            <person name="Tunlid A."/>
            <person name="Henrissat B."/>
            <person name="Grigoriev I.V."/>
            <person name="Hibbett D.S."/>
            <person name="Martin F."/>
        </authorList>
    </citation>
    <scope>NUCLEOTIDE SEQUENCE [LARGE SCALE GENOMIC DNA]</scope>
    <source>
        <strain evidence="3">MUT 4182</strain>
    </source>
</reference>
<evidence type="ECO:0000256" key="1">
    <source>
        <dbReference type="SAM" id="MobiDB-lite"/>
    </source>
</evidence>
<evidence type="ECO:0000313" key="3">
    <source>
        <dbReference type="Proteomes" id="UP000054248"/>
    </source>
</evidence>
<feature type="compositionally biased region" description="Polar residues" evidence="1">
    <location>
        <begin position="66"/>
        <end position="77"/>
    </location>
</feature>
<keyword evidence="3" id="KW-1185">Reference proteome</keyword>
<dbReference type="EMBL" id="KN823069">
    <property type="protein sequence ID" value="KIO24092.1"/>
    <property type="molecule type" value="Genomic_DNA"/>
</dbReference>
<name>A0A0C3LRP8_9AGAM</name>
<protein>
    <submittedName>
        <fullName evidence="2">Uncharacterized protein</fullName>
    </submittedName>
</protein>
<dbReference type="HOGENOM" id="CLU_1012630_0_0_1"/>
<sequence length="275" mass="30197">MPGQSARYRKQTEAQPHICGRKKQKVKDLKLRQPLPERGPTERKRQRDQKQDEVDSGRKKPRVTAQAKSQLPSALSDSHSRRTLPGTPAVNALARVTVQSPDIDRSPGAKLVVDDTPPRDYPSEAAIAGPSATAQPLARIPKTVAVPNSLPDEINFGGIHSVENTEVSFSLRMIYDGSTYKMFIVGRDDGCDIRISGPGIAEQNIVLKVVVDGLCHKLHDQILVPNGGQIRFGSGGWFAYRAACFSDLYEVQAPIYGGRGMKNEFKRAASQASWR</sequence>
<proteinExistence type="predicted"/>
<evidence type="ECO:0000313" key="2">
    <source>
        <dbReference type="EMBL" id="KIO24092.1"/>
    </source>
</evidence>